<organism evidence="1 2">
    <name type="scientific">Pseudomonas syringae pv. pisi</name>
    <dbReference type="NCBI Taxonomy" id="59510"/>
    <lineage>
        <taxon>Bacteria</taxon>
        <taxon>Pseudomonadati</taxon>
        <taxon>Pseudomonadota</taxon>
        <taxon>Gammaproteobacteria</taxon>
        <taxon>Pseudomonadales</taxon>
        <taxon>Pseudomonadaceae</taxon>
        <taxon>Pseudomonas</taxon>
        <taxon>Pseudomonas syringae</taxon>
    </lineage>
</organism>
<sequence>MPIFHLQATMLMAGGIEAAKVDEQFLSVNSLSGLT</sequence>
<proteinExistence type="predicted"/>
<accession>A0A3M2XQQ9</accession>
<gene>
    <name evidence="1" type="ORF">ALQ44_05327</name>
</gene>
<evidence type="ECO:0000313" key="2">
    <source>
        <dbReference type="Proteomes" id="UP000276886"/>
    </source>
</evidence>
<name>A0A3M2XQQ9_PSESJ</name>
<protein>
    <submittedName>
        <fullName evidence="1">Uncharacterized protein</fullName>
    </submittedName>
</protein>
<dbReference type="AlphaFoldDB" id="A0A3M2XQQ9"/>
<dbReference type="EMBL" id="RBPQ01000083">
    <property type="protein sequence ID" value="RMO30004.1"/>
    <property type="molecule type" value="Genomic_DNA"/>
</dbReference>
<evidence type="ECO:0000313" key="1">
    <source>
        <dbReference type="EMBL" id="RMO30004.1"/>
    </source>
</evidence>
<reference evidence="1 2" key="1">
    <citation type="submission" date="2018-08" db="EMBL/GenBank/DDBJ databases">
        <title>Recombination of ecologically and evolutionarily significant loci maintains genetic cohesion in the Pseudomonas syringae species complex.</title>
        <authorList>
            <person name="Dillon M."/>
            <person name="Thakur S."/>
            <person name="Almeida R.N.D."/>
            <person name="Weir B.S."/>
            <person name="Guttman D.S."/>
        </authorList>
    </citation>
    <scope>NUCLEOTIDE SEQUENCE [LARGE SCALE GENOMIC DNA]</scope>
    <source>
        <strain evidence="1 2">ICMP 2788</strain>
    </source>
</reference>
<dbReference type="Proteomes" id="UP000276886">
    <property type="component" value="Unassembled WGS sequence"/>
</dbReference>
<comment type="caution">
    <text evidence="1">The sequence shown here is derived from an EMBL/GenBank/DDBJ whole genome shotgun (WGS) entry which is preliminary data.</text>
</comment>